<evidence type="ECO:0000259" key="3">
    <source>
        <dbReference type="PROSITE" id="PS50977"/>
    </source>
</evidence>
<keyword evidence="5" id="KW-1185">Reference proteome</keyword>
<keyword evidence="1 2" id="KW-0238">DNA-binding</keyword>
<dbReference type="SUPFAM" id="SSF46689">
    <property type="entry name" value="Homeodomain-like"/>
    <property type="match status" value="2"/>
</dbReference>
<dbReference type="InterPro" id="IPR001647">
    <property type="entry name" value="HTH_TetR"/>
</dbReference>
<evidence type="ECO:0000256" key="1">
    <source>
        <dbReference type="ARBA" id="ARBA00023125"/>
    </source>
</evidence>
<dbReference type="Gene3D" id="1.10.10.60">
    <property type="entry name" value="Homeodomain-like"/>
    <property type="match status" value="2"/>
</dbReference>
<feature type="DNA-binding region" description="H-T-H motif" evidence="2">
    <location>
        <begin position="245"/>
        <end position="264"/>
    </location>
</feature>
<dbReference type="Proteomes" id="UP001330812">
    <property type="component" value="Chromosome"/>
</dbReference>
<feature type="domain" description="HTH tetR-type" evidence="3">
    <location>
        <begin position="19"/>
        <end position="79"/>
    </location>
</feature>
<dbReference type="InterPro" id="IPR023772">
    <property type="entry name" value="DNA-bd_HTH_TetR-type_CS"/>
</dbReference>
<evidence type="ECO:0000313" key="4">
    <source>
        <dbReference type="EMBL" id="WSE31776.1"/>
    </source>
</evidence>
<dbReference type="Pfam" id="PF17932">
    <property type="entry name" value="TetR_C_24"/>
    <property type="match status" value="1"/>
</dbReference>
<gene>
    <name evidence="4" type="ORF">VSH64_06605</name>
</gene>
<organism evidence="4 5">
    <name type="scientific">Amycolatopsis rhabdoformis</name>
    <dbReference type="NCBI Taxonomy" id="1448059"/>
    <lineage>
        <taxon>Bacteria</taxon>
        <taxon>Bacillati</taxon>
        <taxon>Actinomycetota</taxon>
        <taxon>Actinomycetes</taxon>
        <taxon>Pseudonocardiales</taxon>
        <taxon>Pseudonocardiaceae</taxon>
        <taxon>Amycolatopsis</taxon>
    </lineage>
</organism>
<dbReference type="RefSeq" id="WP_326834583.1">
    <property type="nucleotide sequence ID" value="NZ_CP142149.1"/>
</dbReference>
<evidence type="ECO:0000313" key="5">
    <source>
        <dbReference type="Proteomes" id="UP001330812"/>
    </source>
</evidence>
<name>A0ABZ1ICL9_9PSEU</name>
<dbReference type="InterPro" id="IPR050109">
    <property type="entry name" value="HTH-type_TetR-like_transc_reg"/>
</dbReference>
<dbReference type="PRINTS" id="PR00455">
    <property type="entry name" value="HTHTETR"/>
</dbReference>
<evidence type="ECO:0000256" key="2">
    <source>
        <dbReference type="PROSITE-ProRule" id="PRU00335"/>
    </source>
</evidence>
<protein>
    <submittedName>
        <fullName evidence="4">TetR family transcriptional regulator</fullName>
    </submittedName>
</protein>
<dbReference type="EMBL" id="CP142149">
    <property type="protein sequence ID" value="WSE31776.1"/>
    <property type="molecule type" value="Genomic_DNA"/>
</dbReference>
<dbReference type="PANTHER" id="PTHR30055:SF237">
    <property type="entry name" value="TRANSCRIPTIONAL REPRESSOR MCE3R"/>
    <property type="match status" value="1"/>
</dbReference>
<sequence>MGRAEVRGTKRQASASARPNRRAGLLAAAARLFRERGYGGVSVADIAEQVGITAGAVYKHFPDKRALLAEPIREMVLTWRNREVLALAQGGDTEEVLQRLASSVVGVVLERPDVVRLWHQEAHYLTSEVREELVAVRVEGVGLWQRVLVDARPELTTGQAEFRIRAALGLLNSVPALPRRRLSAHAATLETVLLATLLAPEPPTSLPELRVVDRESPAAAEHTRGRAILDEAAKLFRERGYHAVGIDDIAAGVGIAGPSIYSHFPSKAAVLTAVVAEIADELCWGGALAMTSDGTPAERLELLVTTHVRTALAKSDLIAVWMTEEHHVPEDLGEAVRRDRKRYLDYWVSAVLAANPGLDEAVEEAVAETASLAVMELIDAVARSRRFASVPERPEWTVGLALAALTSVAV</sequence>
<dbReference type="PROSITE" id="PS01081">
    <property type="entry name" value="HTH_TETR_1"/>
    <property type="match status" value="1"/>
</dbReference>
<feature type="DNA-binding region" description="H-T-H motif" evidence="2">
    <location>
        <begin position="42"/>
        <end position="61"/>
    </location>
</feature>
<dbReference type="Pfam" id="PF00440">
    <property type="entry name" value="TetR_N"/>
    <property type="match status" value="2"/>
</dbReference>
<accession>A0ABZ1ICL9</accession>
<proteinExistence type="predicted"/>
<dbReference type="InterPro" id="IPR041490">
    <property type="entry name" value="KstR2_TetR_C"/>
</dbReference>
<dbReference type="PANTHER" id="PTHR30055">
    <property type="entry name" value="HTH-TYPE TRANSCRIPTIONAL REGULATOR RUTR"/>
    <property type="match status" value="1"/>
</dbReference>
<reference evidence="4 5" key="1">
    <citation type="journal article" date="2015" name="Int. J. Syst. Evol. Microbiol.">
        <title>Amycolatopsis rhabdoformis sp. nov., an actinomycete isolated from a tropical forest soil.</title>
        <authorList>
            <person name="Souza W.R."/>
            <person name="Silva R.E."/>
            <person name="Goodfellow M."/>
            <person name="Busarakam K."/>
            <person name="Figueiro F.S."/>
            <person name="Ferreira D."/>
            <person name="Rodrigues-Filho E."/>
            <person name="Moraes L.A.B."/>
            <person name="Zucchi T.D."/>
        </authorList>
    </citation>
    <scope>NUCLEOTIDE SEQUENCE [LARGE SCALE GENOMIC DNA]</scope>
    <source>
        <strain evidence="4 5">NCIMB 14900</strain>
    </source>
</reference>
<dbReference type="InterPro" id="IPR009057">
    <property type="entry name" value="Homeodomain-like_sf"/>
</dbReference>
<dbReference type="PROSITE" id="PS50977">
    <property type="entry name" value="HTH_TETR_2"/>
    <property type="match status" value="2"/>
</dbReference>
<feature type="domain" description="HTH tetR-type" evidence="3">
    <location>
        <begin position="222"/>
        <end position="282"/>
    </location>
</feature>
<dbReference type="Gene3D" id="1.10.357.10">
    <property type="entry name" value="Tetracycline Repressor, domain 2"/>
    <property type="match status" value="2"/>
</dbReference>